<dbReference type="EMBL" id="KQ248242">
    <property type="protein sequence ID" value="KNC71715.1"/>
    <property type="molecule type" value="Genomic_DNA"/>
</dbReference>
<accession>A0A0L0F4P9</accession>
<protein>
    <submittedName>
        <fullName evidence="1">Uncharacterized protein</fullName>
    </submittedName>
</protein>
<dbReference type="AlphaFoldDB" id="A0A0L0F4P9"/>
<name>A0A0L0F4P9_9EUKA</name>
<organism evidence="1 2">
    <name type="scientific">Sphaeroforma arctica JP610</name>
    <dbReference type="NCBI Taxonomy" id="667725"/>
    <lineage>
        <taxon>Eukaryota</taxon>
        <taxon>Ichthyosporea</taxon>
        <taxon>Ichthyophonida</taxon>
        <taxon>Sphaeroforma</taxon>
    </lineage>
</organism>
<sequence>MSELRQRKQGVGSPAPDLDVKLLNNSYDSKKIHNDEDITDLDGTDWLIAAAFTVLGMLTRFYRIAEPPEIVFDE</sequence>
<evidence type="ECO:0000313" key="1">
    <source>
        <dbReference type="EMBL" id="KNC71715.1"/>
    </source>
</evidence>
<feature type="non-terminal residue" evidence="1">
    <location>
        <position position="74"/>
    </location>
</feature>
<evidence type="ECO:0000313" key="2">
    <source>
        <dbReference type="Proteomes" id="UP000054560"/>
    </source>
</evidence>
<reference evidence="1 2" key="1">
    <citation type="submission" date="2011-02" db="EMBL/GenBank/DDBJ databases">
        <title>The Genome Sequence of Sphaeroforma arctica JP610.</title>
        <authorList>
            <consortium name="The Broad Institute Genome Sequencing Platform"/>
            <person name="Russ C."/>
            <person name="Cuomo C."/>
            <person name="Young S.K."/>
            <person name="Zeng Q."/>
            <person name="Gargeya S."/>
            <person name="Alvarado L."/>
            <person name="Berlin A."/>
            <person name="Chapman S.B."/>
            <person name="Chen Z."/>
            <person name="Freedman E."/>
            <person name="Gellesch M."/>
            <person name="Goldberg J."/>
            <person name="Griggs A."/>
            <person name="Gujja S."/>
            <person name="Heilman E."/>
            <person name="Heiman D."/>
            <person name="Howarth C."/>
            <person name="Mehta T."/>
            <person name="Neiman D."/>
            <person name="Pearson M."/>
            <person name="Roberts A."/>
            <person name="Saif S."/>
            <person name="Shea T."/>
            <person name="Shenoy N."/>
            <person name="Sisk P."/>
            <person name="Stolte C."/>
            <person name="Sykes S."/>
            <person name="White J."/>
            <person name="Yandava C."/>
            <person name="Burger G."/>
            <person name="Gray M.W."/>
            <person name="Holland P.W.H."/>
            <person name="King N."/>
            <person name="Lang F.B.F."/>
            <person name="Roger A.J."/>
            <person name="Ruiz-Trillo I."/>
            <person name="Haas B."/>
            <person name="Nusbaum C."/>
            <person name="Birren B."/>
        </authorList>
    </citation>
    <scope>NUCLEOTIDE SEQUENCE [LARGE SCALE GENOMIC DNA]</scope>
    <source>
        <strain evidence="1 2">JP610</strain>
    </source>
</reference>
<dbReference type="RefSeq" id="XP_014145617.1">
    <property type="nucleotide sequence ID" value="XM_014290142.1"/>
</dbReference>
<dbReference type="GeneID" id="25916248"/>
<keyword evidence="2" id="KW-1185">Reference proteome</keyword>
<dbReference type="Proteomes" id="UP000054560">
    <property type="component" value="Unassembled WGS sequence"/>
</dbReference>
<proteinExistence type="predicted"/>
<gene>
    <name evidence="1" type="ORF">SARC_15744</name>
</gene>